<evidence type="ECO:0000256" key="1">
    <source>
        <dbReference type="SAM" id="SignalP"/>
    </source>
</evidence>
<proteinExistence type="predicted"/>
<sequence>MNYLRLFLLGCCWLGALGMARAQGKLSGVVQDSVTHEPLAFASVFLANTTLGVTTTEQGRFEFSKVPAGTYEVVGSYVGYRLGKQSVTVGPAPQQVTLQLAPTGNQLDEVVVQPAPNKPEDYQRFSEIFLGGTSFSAQCHISNPDQVRVSYDESTGELTAQAKEFVQVDNEALGYRLKYYGLYFSYDEEDQSIAYYGQPVFEEMPARDERQRQQWAANRLTAYTGSFMHFLRSVYHNRLQADGFLAQQVRVAANPRFEQADSQRRALLESRPNGPFTAAERDSLTRWGRMAPMVATLNSAPRPIDSLRRVSPDGKHTYLRFTGELQVCHFGEAPDPRYQRPMSTLGASRTPYPAKRQVSRLKLQGSEAEIQANGSLLNPLEAFNGEYWGFERIGEFLPFDYVPPAPAPAAPTKPR</sequence>
<evidence type="ECO:0000313" key="2">
    <source>
        <dbReference type="EMBL" id="MBD2768135.1"/>
    </source>
</evidence>
<keyword evidence="2" id="KW-0121">Carboxypeptidase</keyword>
<evidence type="ECO:0000313" key="3">
    <source>
        <dbReference type="Proteomes" id="UP000612233"/>
    </source>
</evidence>
<dbReference type="GO" id="GO:0004180">
    <property type="term" value="F:carboxypeptidase activity"/>
    <property type="evidence" value="ECO:0007669"/>
    <property type="project" value="UniProtKB-KW"/>
</dbReference>
<dbReference type="SUPFAM" id="SSF49464">
    <property type="entry name" value="Carboxypeptidase regulatory domain-like"/>
    <property type="match status" value="1"/>
</dbReference>
<reference evidence="2" key="1">
    <citation type="submission" date="2020-09" db="EMBL/GenBank/DDBJ databases">
        <authorList>
            <person name="Kim M.K."/>
        </authorList>
    </citation>
    <scope>NUCLEOTIDE SEQUENCE</scope>
    <source>
        <strain evidence="2">BT664</strain>
    </source>
</reference>
<comment type="caution">
    <text evidence="2">The sequence shown here is derived from an EMBL/GenBank/DDBJ whole genome shotgun (WGS) entry which is preliminary data.</text>
</comment>
<dbReference type="EMBL" id="JACXAD010000009">
    <property type="protein sequence ID" value="MBD2768135.1"/>
    <property type="molecule type" value="Genomic_DNA"/>
</dbReference>
<dbReference type="Proteomes" id="UP000612233">
    <property type="component" value="Unassembled WGS sequence"/>
</dbReference>
<gene>
    <name evidence="2" type="ORF">IC235_09555</name>
</gene>
<name>A0A927BD78_9BACT</name>
<feature type="signal peptide" evidence="1">
    <location>
        <begin position="1"/>
        <end position="22"/>
    </location>
</feature>
<dbReference type="AlphaFoldDB" id="A0A927BD78"/>
<keyword evidence="2" id="KW-0378">Hydrolase</keyword>
<keyword evidence="1" id="KW-0732">Signal</keyword>
<dbReference type="RefSeq" id="WP_191004956.1">
    <property type="nucleotide sequence ID" value="NZ_JACXAD010000009.1"/>
</dbReference>
<keyword evidence="2" id="KW-0645">Protease</keyword>
<feature type="chain" id="PRO_5036696849" evidence="1">
    <location>
        <begin position="23"/>
        <end position="415"/>
    </location>
</feature>
<accession>A0A927BD78</accession>
<dbReference type="Gene3D" id="2.60.40.1120">
    <property type="entry name" value="Carboxypeptidase-like, regulatory domain"/>
    <property type="match status" value="1"/>
</dbReference>
<dbReference type="Pfam" id="PF13715">
    <property type="entry name" value="CarbopepD_reg_2"/>
    <property type="match status" value="1"/>
</dbReference>
<organism evidence="2 3">
    <name type="scientific">Hymenobacter montanus</name>
    <dbReference type="NCBI Taxonomy" id="2771359"/>
    <lineage>
        <taxon>Bacteria</taxon>
        <taxon>Pseudomonadati</taxon>
        <taxon>Bacteroidota</taxon>
        <taxon>Cytophagia</taxon>
        <taxon>Cytophagales</taxon>
        <taxon>Hymenobacteraceae</taxon>
        <taxon>Hymenobacter</taxon>
    </lineage>
</organism>
<keyword evidence="3" id="KW-1185">Reference proteome</keyword>
<dbReference type="InterPro" id="IPR008969">
    <property type="entry name" value="CarboxyPept-like_regulatory"/>
</dbReference>
<protein>
    <submittedName>
        <fullName evidence="2">Carboxypeptidase-like regulatory domain-containing protein</fullName>
    </submittedName>
</protein>